<comment type="caution">
    <text evidence="2">The sequence shown here is derived from an EMBL/GenBank/DDBJ whole genome shotgun (WGS) entry which is preliminary data.</text>
</comment>
<feature type="transmembrane region" description="Helical" evidence="1">
    <location>
        <begin position="122"/>
        <end position="141"/>
    </location>
</feature>
<keyword evidence="3" id="KW-1185">Reference proteome</keyword>
<feature type="transmembrane region" description="Helical" evidence="1">
    <location>
        <begin position="97"/>
        <end position="116"/>
    </location>
</feature>
<evidence type="ECO:0000313" key="3">
    <source>
        <dbReference type="Proteomes" id="UP000639516"/>
    </source>
</evidence>
<protein>
    <submittedName>
        <fullName evidence="2">PAS-domain containing protein</fullName>
    </submittedName>
</protein>
<reference evidence="2 3" key="1">
    <citation type="journal article" date="2020" name="Arch. Microbiol.">
        <title>Bradyrhizobium campsiandrae sp. nov., a nitrogen-fixing bacterial strain isolated from a native leguminous tree from the Amazon adapted to flooded conditions.</title>
        <authorList>
            <person name="Cabral Michel D."/>
            <person name="Martins da Costa E."/>
            <person name="Azarias Guimaraes A."/>
            <person name="Soares de Carvalho T."/>
            <person name="Santos de Castro Caputo P."/>
            <person name="Willems A."/>
            <person name="de Souza Moreira F.M."/>
        </authorList>
    </citation>
    <scope>NUCLEOTIDE SEQUENCE [LARGE SCALE GENOMIC DNA]</scope>
    <source>
        <strain evidence="3">INPA 384B</strain>
    </source>
</reference>
<dbReference type="Gene3D" id="3.30.450.20">
    <property type="entry name" value="PAS domain"/>
    <property type="match status" value="1"/>
</dbReference>
<sequence>MQFASQTGKSDRGQAAPTVSAALNDSLFEVPGPLFAGIVFVAIGAAITALRTGQILTWSTVGLIILAGALRLFDLFRFLPRKANLTDEEAVLWQRRYLVGALIQAAAIGTWCSLALVSTDDAVVHMIALSITTGIVGGGAGRAYGRPSIYHLQAGLMFGPAVIALASHGTPYYIAMSFVSAAFLLAIMQISANLHRIFMRAVVAGEREAALAGQFDTALNNMPHGLCMFRLDRQLAVMNHRFSAMLSLPDELIRSGISARDVLSACVSSGSISAASAETIIAAIESAQAREIVTADPDAERNRSLSWTVQPMADGGAVVLLEDVTERRNA</sequence>
<keyword evidence="1" id="KW-1133">Transmembrane helix</keyword>
<gene>
    <name evidence="2" type="ORF">HA482_40290</name>
</gene>
<evidence type="ECO:0000313" key="2">
    <source>
        <dbReference type="EMBL" id="MBC9984421.1"/>
    </source>
</evidence>
<dbReference type="EMBL" id="JAATTO010000112">
    <property type="protein sequence ID" value="MBC9984421.1"/>
    <property type="molecule type" value="Genomic_DNA"/>
</dbReference>
<feature type="transmembrane region" description="Helical" evidence="1">
    <location>
        <begin position="55"/>
        <end position="76"/>
    </location>
</feature>
<feature type="transmembrane region" description="Helical" evidence="1">
    <location>
        <begin position="30"/>
        <end position="49"/>
    </location>
</feature>
<feature type="non-terminal residue" evidence="2">
    <location>
        <position position="330"/>
    </location>
</feature>
<dbReference type="Pfam" id="PF12860">
    <property type="entry name" value="PAS_7"/>
    <property type="match status" value="1"/>
</dbReference>
<keyword evidence="1" id="KW-0812">Transmembrane</keyword>
<feature type="transmembrane region" description="Helical" evidence="1">
    <location>
        <begin position="148"/>
        <end position="166"/>
    </location>
</feature>
<feature type="transmembrane region" description="Helical" evidence="1">
    <location>
        <begin position="172"/>
        <end position="190"/>
    </location>
</feature>
<proteinExistence type="predicted"/>
<dbReference type="Proteomes" id="UP000639516">
    <property type="component" value="Unassembled WGS sequence"/>
</dbReference>
<organism evidence="2 3">
    <name type="scientific">Bradyrhizobium campsiandrae</name>
    <dbReference type="NCBI Taxonomy" id="1729892"/>
    <lineage>
        <taxon>Bacteria</taxon>
        <taxon>Pseudomonadati</taxon>
        <taxon>Pseudomonadota</taxon>
        <taxon>Alphaproteobacteria</taxon>
        <taxon>Hyphomicrobiales</taxon>
        <taxon>Nitrobacteraceae</taxon>
        <taxon>Bradyrhizobium</taxon>
    </lineage>
</organism>
<name>A0ABR7ULE5_9BRAD</name>
<keyword evidence="1" id="KW-0472">Membrane</keyword>
<evidence type="ECO:0000256" key="1">
    <source>
        <dbReference type="SAM" id="Phobius"/>
    </source>
</evidence>
<accession>A0ABR7ULE5</accession>